<dbReference type="EMBL" id="JBDFQZ010000006">
    <property type="protein sequence ID" value="KAK9714366.1"/>
    <property type="molecule type" value="Genomic_DNA"/>
</dbReference>
<feature type="domain" description="HAT C-terminal dimerisation" evidence="1">
    <location>
        <begin position="411"/>
        <end position="489"/>
    </location>
</feature>
<accession>A0AAW1K7Q4</accession>
<organism evidence="2 3">
    <name type="scientific">Saponaria officinalis</name>
    <name type="common">Common soapwort</name>
    <name type="synonym">Lychnis saponaria</name>
    <dbReference type="NCBI Taxonomy" id="3572"/>
    <lineage>
        <taxon>Eukaryota</taxon>
        <taxon>Viridiplantae</taxon>
        <taxon>Streptophyta</taxon>
        <taxon>Embryophyta</taxon>
        <taxon>Tracheophyta</taxon>
        <taxon>Spermatophyta</taxon>
        <taxon>Magnoliopsida</taxon>
        <taxon>eudicotyledons</taxon>
        <taxon>Gunneridae</taxon>
        <taxon>Pentapetalae</taxon>
        <taxon>Caryophyllales</taxon>
        <taxon>Caryophyllaceae</taxon>
        <taxon>Caryophylleae</taxon>
        <taxon>Saponaria</taxon>
    </lineage>
</organism>
<dbReference type="InterPro" id="IPR008906">
    <property type="entry name" value="HATC_C_dom"/>
</dbReference>
<sequence length="556" mass="64849">MSTDQSNQVEKSTRGALDYEKYLLWKHIEIQLDSSDGGGNHNWTCNYCRLDKKTSYSRVKAHLLGLKNQGIFLLDLAELRELQKKEEVKRSEDYITLPSSSDLIRPKMRKDNQSFIGKAFDMKQRDELDKDSRNPHFWSFCNKISMFSVPGYNPPTYNRYRTAQENTHLEKLLEPIKEGWVKTGVSICSDGWSDGSNKPIINFMATSESMLPILPKSLLMLLKKSEFIMLFKLLLIMDPTSRLQCKWISSIFEEVNKFQKFVCGHDMVKSLFNKYSNYQLLRVADTRFASHYVVAKQLIKVKLLFISSNNHLDIKARKIKLLILDDSWWEKVEYFLEFITPIYEMIREGDKDSPLLQLIYDMWDNMIEEASENQEVSLQRNLCFQRLFPDPNELRNIFKEFGSFSLGLDFFSQADVIAGRDDEEPITWWANNASSTPRLQSLAFKLLSQPASSSCCERNWSQYDNIQNIKRNRLTSSRAKDLVKVHNNLRLLARKDESYNHCPTKFWDIGGDKFDIDADIFELADFSWNDPELGSVFNNLGDEDEEEARLRNEDVV</sequence>
<protein>
    <recommendedName>
        <fullName evidence="1">HAT C-terminal dimerisation domain-containing protein</fullName>
    </recommendedName>
</protein>
<gene>
    <name evidence="2" type="ORF">RND81_06G088800</name>
</gene>
<dbReference type="AlphaFoldDB" id="A0AAW1K7Q4"/>
<dbReference type="PANTHER" id="PTHR32166">
    <property type="entry name" value="OSJNBA0013A04.12 PROTEIN"/>
    <property type="match status" value="1"/>
</dbReference>
<name>A0AAW1K7Q4_SAPOF</name>
<dbReference type="InterPro" id="IPR012337">
    <property type="entry name" value="RNaseH-like_sf"/>
</dbReference>
<comment type="caution">
    <text evidence="2">The sequence shown here is derived from an EMBL/GenBank/DDBJ whole genome shotgun (WGS) entry which is preliminary data.</text>
</comment>
<keyword evidence="3" id="KW-1185">Reference proteome</keyword>
<proteinExistence type="predicted"/>
<evidence type="ECO:0000313" key="3">
    <source>
        <dbReference type="Proteomes" id="UP001443914"/>
    </source>
</evidence>
<dbReference type="GO" id="GO:0046983">
    <property type="term" value="F:protein dimerization activity"/>
    <property type="evidence" value="ECO:0007669"/>
    <property type="project" value="InterPro"/>
</dbReference>
<dbReference type="PANTHER" id="PTHR32166:SF81">
    <property type="entry name" value="OS06G0658400 PROTEIN"/>
    <property type="match status" value="1"/>
</dbReference>
<evidence type="ECO:0000313" key="2">
    <source>
        <dbReference type="EMBL" id="KAK9714366.1"/>
    </source>
</evidence>
<dbReference type="Pfam" id="PF05699">
    <property type="entry name" value="Dimer_Tnp_hAT"/>
    <property type="match status" value="1"/>
</dbReference>
<evidence type="ECO:0000259" key="1">
    <source>
        <dbReference type="Pfam" id="PF05699"/>
    </source>
</evidence>
<dbReference type="SUPFAM" id="SSF53098">
    <property type="entry name" value="Ribonuclease H-like"/>
    <property type="match status" value="1"/>
</dbReference>
<dbReference type="Proteomes" id="UP001443914">
    <property type="component" value="Unassembled WGS sequence"/>
</dbReference>
<reference evidence="2" key="1">
    <citation type="submission" date="2024-03" db="EMBL/GenBank/DDBJ databases">
        <title>WGS assembly of Saponaria officinalis var. Norfolk2.</title>
        <authorList>
            <person name="Jenkins J."/>
            <person name="Shu S."/>
            <person name="Grimwood J."/>
            <person name="Barry K."/>
            <person name="Goodstein D."/>
            <person name="Schmutz J."/>
            <person name="Leebens-Mack J."/>
            <person name="Osbourn A."/>
        </authorList>
    </citation>
    <scope>NUCLEOTIDE SEQUENCE [LARGE SCALE GENOMIC DNA]</scope>
    <source>
        <strain evidence="2">JIC</strain>
    </source>
</reference>